<proteinExistence type="predicted"/>
<reference evidence="2 3" key="1">
    <citation type="submission" date="2019-12" db="EMBL/GenBank/DDBJ databases">
        <title>Chitinophaga sp. strain ysch24 (GDMCC 1.1355), whole genome shotgun sequence.</title>
        <authorList>
            <person name="Zhang X."/>
        </authorList>
    </citation>
    <scope>NUCLEOTIDE SEQUENCE [LARGE SCALE GENOMIC DNA]</scope>
    <source>
        <strain evidence="3">ysch24</strain>
    </source>
</reference>
<evidence type="ECO:0000256" key="1">
    <source>
        <dbReference type="SAM" id="Coils"/>
    </source>
</evidence>
<gene>
    <name evidence="2" type="ORF">GO493_04280</name>
</gene>
<feature type="coiled-coil region" evidence="1">
    <location>
        <begin position="260"/>
        <end position="287"/>
    </location>
</feature>
<name>A0A7K1TZC4_9BACT</name>
<evidence type="ECO:0000313" key="2">
    <source>
        <dbReference type="EMBL" id="MVT07469.1"/>
    </source>
</evidence>
<comment type="caution">
    <text evidence="2">The sequence shown here is derived from an EMBL/GenBank/DDBJ whole genome shotgun (WGS) entry which is preliminary data.</text>
</comment>
<dbReference type="RefSeq" id="WP_157304859.1">
    <property type="nucleotide sequence ID" value="NZ_WRXN01000001.1"/>
</dbReference>
<protein>
    <recommendedName>
        <fullName evidence="4">BZIP transcription factor</fullName>
    </recommendedName>
</protein>
<accession>A0A7K1TZC4</accession>
<organism evidence="2 3">
    <name type="scientific">Chitinophaga tropicalis</name>
    <dbReference type="NCBI Taxonomy" id="2683588"/>
    <lineage>
        <taxon>Bacteria</taxon>
        <taxon>Pseudomonadati</taxon>
        <taxon>Bacteroidota</taxon>
        <taxon>Chitinophagia</taxon>
        <taxon>Chitinophagales</taxon>
        <taxon>Chitinophagaceae</taxon>
        <taxon>Chitinophaga</taxon>
    </lineage>
</organism>
<dbReference type="Proteomes" id="UP000461730">
    <property type="component" value="Unassembled WGS sequence"/>
</dbReference>
<keyword evidence="3" id="KW-1185">Reference proteome</keyword>
<sequence>MKQLELFCLFTLVITTNAQGQTLQNVSDSGNTTNNLLQITGVNNVRGNGAGLELFRFGTDGVIQAYDRNASAPIKLRIQPNAGSITTINDAGTGRLVINGTPDDGRTPLQVNGDIRSSTGVFRALDGVTNNILMTYGYNEAVGDYTSIKVAGLATNNAELRLIQNGNVGIGTANPQSKLAVAGTITAHRLKVTSNSADWPDYVFRSDYHLPSLKEVESYVTTNKHLEGMPTADEIATNGQDVGELNRKLLQKIEELTLYLIEEHKKNEEQQKEIVELKSRLKSVENR</sequence>
<dbReference type="EMBL" id="WRXN01000001">
    <property type="protein sequence ID" value="MVT07469.1"/>
    <property type="molecule type" value="Genomic_DNA"/>
</dbReference>
<keyword evidence="1" id="KW-0175">Coiled coil</keyword>
<evidence type="ECO:0008006" key="4">
    <source>
        <dbReference type="Google" id="ProtNLM"/>
    </source>
</evidence>
<evidence type="ECO:0000313" key="3">
    <source>
        <dbReference type="Proteomes" id="UP000461730"/>
    </source>
</evidence>
<dbReference type="AlphaFoldDB" id="A0A7K1TZC4"/>